<sequence length="147" mass="16636">MTEAPNRTIPSGLPGATPRGKKTEVNSRASREMQRQLRRENESATILALMGYDVEQNPPTLPNGKNPDYKIEGQIFDHYTPPTSNPDQIRKGISRKVKRRQAERIVLNLDDTNVNPDELQDIIARKPIDNLKEIIMIINGKVIPFLP</sequence>
<evidence type="ECO:0000313" key="4">
    <source>
        <dbReference type="Proteomes" id="UP000177870"/>
    </source>
</evidence>
<name>A0A1D8TWS2_9CYAN</name>
<dbReference type="GO" id="GO:0004549">
    <property type="term" value="F:tRNA-specific ribonuclease activity"/>
    <property type="evidence" value="ECO:0007669"/>
    <property type="project" value="InterPro"/>
</dbReference>
<dbReference type="Gene3D" id="3.40.1350.120">
    <property type="match status" value="1"/>
</dbReference>
<evidence type="ECO:0000313" key="3">
    <source>
        <dbReference type="EMBL" id="AOX02100.1"/>
    </source>
</evidence>
<gene>
    <name evidence="3" type="ORF">BJP34_24050</name>
</gene>
<protein>
    <recommendedName>
        <fullName evidence="2">tRNA nuclease CdiA C-terminal domain-containing protein</fullName>
    </recommendedName>
</protein>
<dbReference type="CDD" id="cd13442">
    <property type="entry name" value="CDI_toxin_Bp1026b-like"/>
    <property type="match status" value="1"/>
</dbReference>
<proteinExistence type="predicted"/>
<feature type="domain" description="tRNA nuclease CdiA C-terminal" evidence="2">
    <location>
        <begin position="65"/>
        <end position="140"/>
    </location>
</feature>
<feature type="region of interest" description="Disordered" evidence="1">
    <location>
        <begin position="1"/>
        <end position="41"/>
    </location>
</feature>
<dbReference type="InterPro" id="IPR033806">
    <property type="entry name" value="CDI_toxin_Bp1026b-like"/>
</dbReference>
<feature type="compositionally biased region" description="Basic and acidic residues" evidence="1">
    <location>
        <begin position="21"/>
        <end position="41"/>
    </location>
</feature>
<dbReference type="Proteomes" id="UP000177870">
    <property type="component" value="Chromosome"/>
</dbReference>
<evidence type="ECO:0000256" key="1">
    <source>
        <dbReference type="SAM" id="MobiDB-lite"/>
    </source>
</evidence>
<accession>A0A1D8TWS2</accession>
<dbReference type="RefSeq" id="WP_070394524.1">
    <property type="nucleotide sequence ID" value="NZ_CP017599.1"/>
</dbReference>
<dbReference type="OrthoDB" id="9798386at2"/>
<dbReference type="InterPro" id="IPR040559">
    <property type="entry name" value="CdiA_C"/>
</dbReference>
<dbReference type="EMBL" id="CP017599">
    <property type="protein sequence ID" value="AOX02100.1"/>
    <property type="molecule type" value="Genomic_DNA"/>
</dbReference>
<organism evidence="3 4">
    <name type="scientific">Moorena producens PAL-8-15-08-1</name>
    <dbReference type="NCBI Taxonomy" id="1458985"/>
    <lineage>
        <taxon>Bacteria</taxon>
        <taxon>Bacillati</taxon>
        <taxon>Cyanobacteriota</taxon>
        <taxon>Cyanophyceae</taxon>
        <taxon>Coleofasciculales</taxon>
        <taxon>Coleofasciculaceae</taxon>
        <taxon>Moorena</taxon>
    </lineage>
</organism>
<reference evidence="4" key="1">
    <citation type="submission" date="2016-10" db="EMBL/GenBank/DDBJ databases">
        <title>Comparative genomics uncovers the prolific and rare metabolic potential of the cyanobacterial genus Moorea.</title>
        <authorList>
            <person name="Leao T."/>
            <person name="Castelao G."/>
            <person name="Korobeynikov A."/>
            <person name="Monroe E.A."/>
            <person name="Podell S."/>
            <person name="Glukhov E."/>
            <person name="Allen E."/>
            <person name="Gerwick W.H."/>
            <person name="Gerwick L."/>
        </authorList>
    </citation>
    <scope>NUCLEOTIDE SEQUENCE [LARGE SCALE GENOMIC DNA]</scope>
    <source>
        <strain evidence="4">PAL-8-15-08-1</strain>
    </source>
</reference>
<dbReference type="AlphaFoldDB" id="A0A1D8TWS2"/>
<evidence type="ECO:0000259" key="2">
    <source>
        <dbReference type="Pfam" id="PF18451"/>
    </source>
</evidence>
<dbReference type="Pfam" id="PF18451">
    <property type="entry name" value="CdiA_C"/>
    <property type="match status" value="1"/>
</dbReference>
<dbReference type="KEGG" id="mpro:BJP34_24050"/>